<comment type="similarity">
    <text evidence="1">Belongs to the universal stress protein A family.</text>
</comment>
<dbReference type="CDD" id="cd00293">
    <property type="entry name" value="USP-like"/>
    <property type="match status" value="1"/>
</dbReference>
<dbReference type="EMBL" id="JAZHGA010000025">
    <property type="protein sequence ID" value="MEM5343607.1"/>
    <property type="molecule type" value="Genomic_DNA"/>
</dbReference>
<evidence type="ECO:0000256" key="1">
    <source>
        <dbReference type="ARBA" id="ARBA00008791"/>
    </source>
</evidence>
<dbReference type="InterPro" id="IPR006016">
    <property type="entry name" value="UspA"/>
</dbReference>
<dbReference type="InterPro" id="IPR006015">
    <property type="entry name" value="Universal_stress_UspA"/>
</dbReference>
<gene>
    <name evidence="4" type="ORF">FRZ40_29540</name>
    <name evidence="3" type="ORF">V4C56_28785</name>
</gene>
<dbReference type="RefSeq" id="WP_147236467.1">
    <property type="nucleotide sequence ID" value="NZ_JAZHFZ010000027.1"/>
</dbReference>
<protein>
    <submittedName>
        <fullName evidence="4">Universal stress protein</fullName>
    </submittedName>
</protein>
<evidence type="ECO:0000313" key="3">
    <source>
        <dbReference type="EMBL" id="MEM5343607.1"/>
    </source>
</evidence>
<dbReference type="EMBL" id="VOQS01000003">
    <property type="protein sequence ID" value="TXC84427.1"/>
    <property type="molecule type" value="Genomic_DNA"/>
</dbReference>
<dbReference type="Proteomes" id="UP001481677">
    <property type="component" value="Unassembled WGS sequence"/>
</dbReference>
<sequence length="277" mass="29698">MTYKTLLVHIDDSRHSAARIALSLDLARRWDAHLIGLYAVCTELLPGALRQIGSRPFAELEGRRAGLLQKAHDSFLAAAERAGHRSVEWRAPRGPAPEVALLHARHADLLILGQDDSRDAASYVAPNFVGNLVLDAGCPALVVPHAGSVQALGENVLIAWDGSREAARAVADALPLLENARYVTVDIVQPADGARERPVGIDVAAWLDTHGVTASFSTRRAHIGASAGATLLSRASDMHIDLLVMGAYGHSRARERVFGGVTRTMLESMTLPVLMSH</sequence>
<accession>A0A5C6VGV3</accession>
<evidence type="ECO:0000313" key="6">
    <source>
        <dbReference type="Proteomes" id="UP001481677"/>
    </source>
</evidence>
<keyword evidence="6" id="KW-1185">Reference proteome</keyword>
<comment type="caution">
    <text evidence="4">The sequence shown here is derived from an EMBL/GenBank/DDBJ whole genome shotgun (WGS) entry which is preliminary data.</text>
</comment>
<name>A0A5C6VGV3_9BURK</name>
<reference evidence="4 5" key="1">
    <citation type="journal article" date="2018" name="Int. J. Syst. Evol. Microbiol.">
        <title>Paraburkholderia azotifigens sp. nov., a nitrogen-fixing bacterium isolated from paddy soil.</title>
        <authorList>
            <person name="Choi G.M."/>
            <person name="Im W.T."/>
        </authorList>
    </citation>
    <scope>NUCLEOTIDE SEQUENCE [LARGE SCALE GENOMIC DNA]</scope>
    <source>
        <strain evidence="4 5">NF 2-5-3</strain>
    </source>
</reference>
<dbReference type="PRINTS" id="PR01438">
    <property type="entry name" value="UNVRSLSTRESS"/>
</dbReference>
<reference evidence="3 6" key="3">
    <citation type="submission" date="2024-01" db="EMBL/GenBank/DDBJ databases">
        <title>The diversity of rhizobia nodulating Mimosa spp. in eleven states of Brazil covering several biomes is determined by host plant, location, and edaphic factors.</title>
        <authorList>
            <person name="Rouws L."/>
            <person name="Barauna A."/>
            <person name="Beukes C."/>
            <person name="De Faria S.M."/>
            <person name="Gross E."/>
            <person name="Dos Reis Junior F.B."/>
            <person name="Simon M."/>
            <person name="Maluk M."/>
            <person name="Odee D.W."/>
            <person name="Kenicer G."/>
            <person name="Young J.P.W."/>
            <person name="Reis V.M."/>
            <person name="Zilli J."/>
            <person name="James E.K."/>
        </authorList>
    </citation>
    <scope>NUCLEOTIDE SEQUENCE [LARGE SCALE GENOMIC DNA]</scope>
    <source>
        <strain evidence="3 6">JPY530</strain>
    </source>
</reference>
<dbReference type="PANTHER" id="PTHR46268:SF15">
    <property type="entry name" value="UNIVERSAL STRESS PROTEIN HP_0031"/>
    <property type="match status" value="1"/>
</dbReference>
<dbReference type="Proteomes" id="UP000321776">
    <property type="component" value="Unassembled WGS sequence"/>
</dbReference>
<feature type="domain" description="UspA" evidence="2">
    <location>
        <begin position="3"/>
        <end position="144"/>
    </location>
</feature>
<dbReference type="AlphaFoldDB" id="A0A5C6VGV3"/>
<evidence type="ECO:0000259" key="2">
    <source>
        <dbReference type="Pfam" id="PF00582"/>
    </source>
</evidence>
<feature type="domain" description="UspA" evidence="2">
    <location>
        <begin position="155"/>
        <end position="275"/>
    </location>
</feature>
<evidence type="ECO:0000313" key="4">
    <source>
        <dbReference type="EMBL" id="TXC84427.1"/>
    </source>
</evidence>
<dbReference type="PANTHER" id="PTHR46268">
    <property type="entry name" value="STRESS RESPONSE PROTEIN NHAX"/>
    <property type="match status" value="1"/>
</dbReference>
<organism evidence="4 5">
    <name type="scientific">Paraburkholderia azotifigens</name>
    <dbReference type="NCBI Taxonomy" id="2057004"/>
    <lineage>
        <taxon>Bacteria</taxon>
        <taxon>Pseudomonadati</taxon>
        <taxon>Pseudomonadota</taxon>
        <taxon>Betaproteobacteria</taxon>
        <taxon>Burkholderiales</taxon>
        <taxon>Burkholderiaceae</taxon>
        <taxon>Paraburkholderia</taxon>
    </lineage>
</organism>
<dbReference type="Pfam" id="PF00582">
    <property type="entry name" value="Usp"/>
    <property type="match status" value="2"/>
</dbReference>
<reference evidence="4" key="2">
    <citation type="submission" date="2019-08" db="EMBL/GenBank/DDBJ databases">
        <authorList>
            <person name="Im W.-T."/>
        </authorList>
    </citation>
    <scope>NUCLEOTIDE SEQUENCE</scope>
    <source>
        <strain evidence="4">NF 2-5-3</strain>
    </source>
</reference>
<evidence type="ECO:0000313" key="5">
    <source>
        <dbReference type="Proteomes" id="UP000321776"/>
    </source>
</evidence>
<dbReference type="Gene3D" id="3.40.50.12370">
    <property type="match status" value="1"/>
</dbReference>
<dbReference type="SUPFAM" id="SSF52402">
    <property type="entry name" value="Adenine nucleotide alpha hydrolases-like"/>
    <property type="match status" value="2"/>
</dbReference>
<proteinExistence type="inferred from homology"/>